<dbReference type="GO" id="GO:0005737">
    <property type="term" value="C:cytoplasm"/>
    <property type="evidence" value="ECO:0007669"/>
    <property type="project" value="InterPro"/>
</dbReference>
<feature type="binding site" evidence="7">
    <location>
        <begin position="345"/>
        <end position="352"/>
    </location>
    <ligand>
        <name>ATP</name>
        <dbReference type="ChEBI" id="CHEBI:30616"/>
    </ligand>
</feature>
<evidence type="ECO:0000256" key="1">
    <source>
        <dbReference type="ARBA" id="ARBA00005188"/>
    </source>
</evidence>
<protein>
    <recommendedName>
        <fullName evidence="7 8">Glutamine-dependent NAD(+) synthetase</fullName>
        <ecNumber evidence="7 8">6.3.5.1</ecNumber>
    </recommendedName>
    <alternativeName>
        <fullName evidence="7 8">NAD(+) synthase [glutamine-hydrolyzing]</fullName>
    </alternativeName>
</protein>
<dbReference type="Gene3D" id="3.60.110.10">
    <property type="entry name" value="Carbon-nitrogen hydrolase"/>
    <property type="match status" value="1"/>
</dbReference>
<feature type="active site" description="For glutaminase activity" evidence="7">
    <location>
        <position position="111"/>
    </location>
</feature>
<dbReference type="Pfam" id="PF00795">
    <property type="entry name" value="CN_hydrolase"/>
    <property type="match status" value="1"/>
</dbReference>
<feature type="domain" description="CN hydrolase" evidence="11">
    <location>
        <begin position="4"/>
        <end position="245"/>
    </location>
</feature>
<feature type="active site" description="Proton acceptor" evidence="9">
    <location>
        <position position="44"/>
    </location>
</feature>
<feature type="active site" description="Nucleophile; for glutaminase activity" evidence="7">
    <location>
        <position position="147"/>
    </location>
</feature>
<evidence type="ECO:0000256" key="5">
    <source>
        <dbReference type="ARBA" id="ARBA00022840"/>
    </source>
</evidence>
<dbReference type="GO" id="GO:0003952">
    <property type="term" value="F:NAD+ synthase (glutamine-hydrolyzing) activity"/>
    <property type="evidence" value="ECO:0007669"/>
    <property type="project" value="UniProtKB-UniRule"/>
</dbReference>
<dbReference type="Pfam" id="PF02540">
    <property type="entry name" value="NAD_synthase"/>
    <property type="match status" value="1"/>
</dbReference>
<comment type="caution">
    <text evidence="12">The sequence shown here is derived from an EMBL/GenBank/DDBJ whole genome shotgun (WGS) entry which is preliminary data.</text>
</comment>
<dbReference type="EC" id="6.3.5.1" evidence="7 8"/>
<dbReference type="PROSITE" id="PS50263">
    <property type="entry name" value="CN_HYDROLASE"/>
    <property type="match status" value="1"/>
</dbReference>
<evidence type="ECO:0000256" key="4">
    <source>
        <dbReference type="ARBA" id="ARBA00022741"/>
    </source>
</evidence>
<evidence type="ECO:0000313" key="12">
    <source>
        <dbReference type="EMBL" id="PTQ52403.1"/>
    </source>
</evidence>
<dbReference type="InterPro" id="IPR036526">
    <property type="entry name" value="C-N_Hydrolase_sf"/>
</dbReference>
<comment type="pathway">
    <text evidence="1 7 8">Cofactor biosynthesis; NAD(+) biosynthesis; NAD(+) from deamido-NAD(+) (L-Gln route): step 1/1.</text>
</comment>
<dbReference type="EMBL" id="PEBV01000024">
    <property type="protein sequence ID" value="PTQ52403.1"/>
    <property type="molecule type" value="Genomic_DNA"/>
</dbReference>
<comment type="catalytic activity">
    <reaction evidence="7 8">
        <text>deamido-NAD(+) + L-glutamine + ATP + H2O = L-glutamate + AMP + diphosphate + NAD(+) + H(+)</text>
        <dbReference type="Rhea" id="RHEA:24384"/>
        <dbReference type="ChEBI" id="CHEBI:15377"/>
        <dbReference type="ChEBI" id="CHEBI:15378"/>
        <dbReference type="ChEBI" id="CHEBI:29985"/>
        <dbReference type="ChEBI" id="CHEBI:30616"/>
        <dbReference type="ChEBI" id="CHEBI:33019"/>
        <dbReference type="ChEBI" id="CHEBI:57540"/>
        <dbReference type="ChEBI" id="CHEBI:58359"/>
        <dbReference type="ChEBI" id="CHEBI:58437"/>
        <dbReference type="ChEBI" id="CHEBI:456215"/>
        <dbReference type="EC" id="6.3.5.1"/>
    </reaction>
</comment>
<dbReference type="SUPFAM" id="SSF52402">
    <property type="entry name" value="Adenine nucleotide alpha hydrolases-like"/>
    <property type="match status" value="1"/>
</dbReference>
<comment type="caution">
    <text evidence="7">Lacks conserved residue(s) required for the propagation of feature annotation.</text>
</comment>
<feature type="binding site" evidence="7">
    <location>
        <position position="433"/>
    </location>
    <ligand>
        <name>deamido-NAD(+)</name>
        <dbReference type="ChEBI" id="CHEBI:58437"/>
        <note>ligand shared between two neighboring subunits</note>
    </ligand>
</feature>
<feature type="binding site" evidence="7">
    <location>
        <position position="181"/>
    </location>
    <ligand>
        <name>L-glutamine</name>
        <dbReference type="ChEBI" id="CHEBI:58359"/>
    </ligand>
</feature>
<feature type="binding site" evidence="7">
    <location>
        <position position="175"/>
    </location>
    <ligand>
        <name>L-glutamine</name>
        <dbReference type="ChEBI" id="CHEBI:58359"/>
    </ligand>
</feature>
<dbReference type="UniPathway" id="UPA00253">
    <property type="reaction ID" value="UER00334"/>
</dbReference>
<dbReference type="GO" id="GO:0008795">
    <property type="term" value="F:NAD+ synthase activity"/>
    <property type="evidence" value="ECO:0007669"/>
    <property type="project" value="UniProtKB-UniRule"/>
</dbReference>
<dbReference type="GO" id="GO:0005524">
    <property type="term" value="F:ATP binding"/>
    <property type="evidence" value="ECO:0007669"/>
    <property type="project" value="UniProtKB-UniRule"/>
</dbReference>
<sequence length="604" mass="66211">MGRLRIGIAQINVTVGDLAGNAERITGYAERAWRMGADLVVFPELALTGYPPEDLVFRSAFVEANLRWLKWVAGRIPPKLTALVGFVDREGDLYNAAAVIRNGSVRAVARKRFLPNYGVFDEERYFSPGDRVLVIRLAGVTMGVTICEDLWAPVGPYREQVRNGGAEVILNLSASPFHAGKSTIRESMLRTRASDYGVAIVFANLVGGQDELIFDGRSLVIDAGGEVVARGKAFEEDLVLCDLDVGEAFPRRLHEPRWRHVPPGAEQASPLWAVDLDDEGDSVAEAEDPAFGVRLSEAGSAAREKPPLDRREVPVLEGEAEVYAALVLSVRDYARKNGFSQAVLGLSGGIDSSLVAAIAADALGPEQVIGVRMPSSFTSEASMRDAEELAAYLGIRLLTIPIGEIFDAYRRALAPAFDDSAFVSLSGDVAEENLQARIRGSLLMALSNKFGWLVLATGNKSEMAVGYATLYGDMAGGFCPLKDVPKTFVYRLAEYRNRREGRPVIPLSVLRKAPSAELRLGQKDEDDLPPYPVLDAVLELYMERDLPVSAVVARGYPEAIVQQVAERVRRSEYKRRQGAPGPKLTPRAFGRDRRYPITHHFRER</sequence>
<reference evidence="12 13" key="1">
    <citation type="submission" date="2017-08" db="EMBL/GenBank/DDBJ databases">
        <title>Burning lignite coal seam in the remote Altai Mountains harbors a hydrogen-driven thermophilic microbial community.</title>
        <authorList>
            <person name="Kadnikov V.V."/>
            <person name="Mardanov A.V."/>
            <person name="Ivasenko D."/>
            <person name="Beletsky A.V."/>
            <person name="Karnachuk O.V."/>
            <person name="Ravin N.V."/>
        </authorList>
    </citation>
    <scope>NUCLEOTIDE SEQUENCE [LARGE SCALE GENOMIC DNA]</scope>
    <source>
        <strain evidence="12">AL33</strain>
    </source>
</reference>
<dbReference type="HAMAP" id="MF_02090">
    <property type="entry name" value="NadE_glutamine_dep"/>
    <property type="match status" value="1"/>
</dbReference>
<comment type="function">
    <text evidence="7">Catalyzes the ATP-dependent amidation of deamido-NAD to form NAD. Uses L-glutamine as a nitrogen source.</text>
</comment>
<organism evidence="12 13">
    <name type="scientific">Hydrogenibacillus schlegelii</name>
    <name type="common">Bacillus schlegelii</name>
    <dbReference type="NCBI Taxonomy" id="1484"/>
    <lineage>
        <taxon>Bacteria</taxon>
        <taxon>Bacillati</taxon>
        <taxon>Bacillota</taxon>
        <taxon>Bacilli</taxon>
        <taxon>Bacillales</taxon>
        <taxon>Bacillales Family X. Incertae Sedis</taxon>
        <taxon>Hydrogenibacillus</taxon>
    </lineage>
</organism>
<dbReference type="AlphaFoldDB" id="A0A2T5G890"/>
<dbReference type="NCBIfam" id="TIGR00552">
    <property type="entry name" value="nadE"/>
    <property type="match status" value="1"/>
</dbReference>
<keyword evidence="4 7" id="KW-0547">Nucleotide-binding</keyword>
<dbReference type="PROSITE" id="PS00920">
    <property type="entry name" value="NITRIL_CHT_1"/>
    <property type="match status" value="1"/>
</dbReference>
<dbReference type="RefSeq" id="WP_273000384.1">
    <property type="nucleotide sequence ID" value="NZ_PEBV01000024.1"/>
</dbReference>
<dbReference type="FunFam" id="3.40.50.620:FF:000106">
    <property type="entry name" value="Glutamine-dependent NAD(+) synthetase"/>
    <property type="match status" value="1"/>
</dbReference>
<dbReference type="PANTHER" id="PTHR23090:SF9">
    <property type="entry name" value="GLUTAMINE-DEPENDENT NAD(+) SYNTHETASE"/>
    <property type="match status" value="1"/>
</dbReference>
<feature type="binding site" evidence="7">
    <location>
        <position position="462"/>
    </location>
    <ligand>
        <name>deamido-NAD(+)</name>
        <dbReference type="ChEBI" id="CHEBI:58437"/>
        <note>ligand shared between two neighboring subunits</note>
    </ligand>
</feature>
<dbReference type="InterPro" id="IPR022310">
    <property type="entry name" value="NAD/GMP_synthase"/>
</dbReference>
<dbReference type="Proteomes" id="UP000244180">
    <property type="component" value="Unassembled WGS sequence"/>
</dbReference>
<keyword evidence="6 7" id="KW-0520">NAD</keyword>
<dbReference type="InterPro" id="IPR014445">
    <property type="entry name" value="Gln-dep_NAD_synthase"/>
</dbReference>
<evidence type="ECO:0000256" key="10">
    <source>
        <dbReference type="RuleBase" id="RU003811"/>
    </source>
</evidence>
<dbReference type="GO" id="GO:0004359">
    <property type="term" value="F:glutaminase activity"/>
    <property type="evidence" value="ECO:0007669"/>
    <property type="project" value="InterPro"/>
</dbReference>
<dbReference type="CDD" id="cd00553">
    <property type="entry name" value="NAD_synthase"/>
    <property type="match status" value="1"/>
</dbReference>
<dbReference type="GO" id="GO:0009435">
    <property type="term" value="P:NAD+ biosynthetic process"/>
    <property type="evidence" value="ECO:0007669"/>
    <property type="project" value="UniProtKB-UniRule"/>
</dbReference>
<feature type="active site" description="Proton acceptor; for glutaminase activity" evidence="7">
    <location>
        <position position="44"/>
    </location>
</feature>
<dbReference type="SUPFAM" id="SSF56317">
    <property type="entry name" value="Carbon-nitrogen hydrolase"/>
    <property type="match status" value="1"/>
</dbReference>
<evidence type="ECO:0000256" key="9">
    <source>
        <dbReference type="PROSITE-ProRule" id="PRU10139"/>
    </source>
</evidence>
<dbReference type="InterPro" id="IPR014729">
    <property type="entry name" value="Rossmann-like_a/b/a_fold"/>
</dbReference>
<dbReference type="GO" id="GO:0000257">
    <property type="term" value="F:nitrilase activity"/>
    <property type="evidence" value="ECO:0007669"/>
    <property type="project" value="UniProtKB-ARBA"/>
</dbReference>
<evidence type="ECO:0000256" key="8">
    <source>
        <dbReference type="PIRNR" id="PIRNR006630"/>
    </source>
</evidence>
<evidence type="ECO:0000259" key="11">
    <source>
        <dbReference type="PROSITE" id="PS50263"/>
    </source>
</evidence>
<evidence type="ECO:0000313" key="13">
    <source>
        <dbReference type="Proteomes" id="UP000244180"/>
    </source>
</evidence>
<feature type="binding site" evidence="7">
    <location>
        <position position="574"/>
    </location>
    <ligand>
        <name>deamido-NAD(+)</name>
        <dbReference type="ChEBI" id="CHEBI:58437"/>
        <note>ligand shared between two neighboring subunits</note>
    </ligand>
</feature>
<dbReference type="Gene3D" id="3.40.50.620">
    <property type="entry name" value="HUPs"/>
    <property type="match status" value="1"/>
</dbReference>
<evidence type="ECO:0000256" key="2">
    <source>
        <dbReference type="ARBA" id="ARBA00007145"/>
    </source>
</evidence>
<dbReference type="InterPro" id="IPR003694">
    <property type="entry name" value="NAD_synthase"/>
</dbReference>
<dbReference type="PIRSF" id="PIRSF006630">
    <property type="entry name" value="NADS_GAT"/>
    <property type="match status" value="1"/>
</dbReference>
<dbReference type="CDD" id="cd07570">
    <property type="entry name" value="GAT_Gln-NAD-synth"/>
    <property type="match status" value="1"/>
</dbReference>
<evidence type="ECO:0000256" key="7">
    <source>
        <dbReference type="HAMAP-Rule" id="MF_02090"/>
    </source>
</evidence>
<dbReference type="InterPro" id="IPR000132">
    <property type="entry name" value="Nitrilase/CN_hydratase_CS"/>
</dbReference>
<evidence type="ECO:0000256" key="6">
    <source>
        <dbReference type="ARBA" id="ARBA00023027"/>
    </source>
</evidence>
<name>A0A2T5G890_HYDSH</name>
<feature type="binding site" evidence="7">
    <location>
        <position position="457"/>
    </location>
    <ligand>
        <name>ATP</name>
        <dbReference type="ChEBI" id="CHEBI:30616"/>
    </ligand>
</feature>
<dbReference type="NCBIfam" id="NF010588">
    <property type="entry name" value="PRK13981.1"/>
    <property type="match status" value="1"/>
</dbReference>
<gene>
    <name evidence="7" type="primary">nadE</name>
    <name evidence="12" type="ORF">HSCHL_0239</name>
</gene>
<accession>A0A2T5G890</accession>
<evidence type="ECO:0000256" key="3">
    <source>
        <dbReference type="ARBA" id="ARBA00022598"/>
    </source>
</evidence>
<dbReference type="InterPro" id="IPR003010">
    <property type="entry name" value="C-N_Hydrolase"/>
</dbReference>
<comment type="similarity">
    <text evidence="10">Belongs to the NAD synthetase family.</text>
</comment>
<keyword evidence="5 7" id="KW-0067">ATP-binding</keyword>
<feature type="binding site" evidence="7">
    <location>
        <position position="117"/>
    </location>
    <ligand>
        <name>L-glutamine</name>
        <dbReference type="ChEBI" id="CHEBI:58359"/>
    </ligand>
</feature>
<dbReference type="PANTHER" id="PTHR23090">
    <property type="entry name" value="NH 3 /GLUTAMINE-DEPENDENT NAD + SYNTHETASE"/>
    <property type="match status" value="1"/>
</dbReference>
<proteinExistence type="inferred from homology"/>
<comment type="similarity">
    <text evidence="2 7 8">In the C-terminal section; belongs to the NAD synthetase family.</text>
</comment>
<keyword evidence="3 7" id="KW-0436">Ligase</keyword>